<comment type="caution">
    <text evidence="5">The sequence shown here is derived from an EMBL/GenBank/DDBJ whole genome shotgun (WGS) entry which is preliminary data.</text>
</comment>
<dbReference type="InterPro" id="IPR036770">
    <property type="entry name" value="Ankyrin_rpt-contain_sf"/>
</dbReference>
<protein>
    <submittedName>
        <fullName evidence="5">Ankyrin repeat domain-containing protein</fullName>
    </submittedName>
</protein>
<reference evidence="5" key="2">
    <citation type="submission" date="2021-04" db="EMBL/GenBank/DDBJ databases">
        <authorList>
            <person name="Gilroy R."/>
        </authorList>
    </citation>
    <scope>NUCLEOTIDE SEQUENCE</scope>
    <source>
        <strain evidence="5">ChiW4-1371</strain>
    </source>
</reference>
<feature type="repeat" description="ANK" evidence="3">
    <location>
        <begin position="98"/>
        <end position="130"/>
    </location>
</feature>
<evidence type="ECO:0000313" key="6">
    <source>
        <dbReference type="Proteomes" id="UP000824176"/>
    </source>
</evidence>
<dbReference type="EMBL" id="DXAQ01000013">
    <property type="protein sequence ID" value="HIZ88444.1"/>
    <property type="molecule type" value="Genomic_DNA"/>
</dbReference>
<proteinExistence type="predicted"/>
<evidence type="ECO:0000256" key="2">
    <source>
        <dbReference type="ARBA" id="ARBA00023043"/>
    </source>
</evidence>
<name>A0A9D2K9M6_9BACT</name>
<evidence type="ECO:0000256" key="1">
    <source>
        <dbReference type="ARBA" id="ARBA00022737"/>
    </source>
</evidence>
<feature type="compositionally biased region" description="Acidic residues" evidence="4">
    <location>
        <begin position="648"/>
        <end position="658"/>
    </location>
</feature>
<sequence>MKKLIILAAVAVSIFSFGCKKDNAQKQNDNASKAQTVEKTDMKQFEKSLSLFQNPQYDLLYKLIEKGINAELEDNVTIPYPKHAKRLLINDEQITIDKGATPLGIAALFCTPSLVNDLIEKGADLKTTVNGNSIAAVIIQCGEAEQAGMFENYLKTVRKFEQNNPEIYKDKPALYAANSIISVKGDNGEYIPNQTILNYAVQNNLNDAVPVILRYAGGINYFSNDNNNPNNLLPIVTALNYQNYEAVRLFFEKTGSLFKKMTTIDGVTGVSLIDYLFYNAMDEDIKKANIPANMFFKSLINGYKLDGDGIPEIKKIVESGDITAKTDAPITAKKGEIPAGSTMMHIAAYVGNYDSLIKAAAFYNDKTNILNIQDGNGDTPLHIAVRQGFLGTAKILLEAGAYLDIKNNNGLTPLAVAIKEYNGNKQAAFVKMLLTSAGNTKTHYDLSLSLDEETLNMAKGIKAVNDMITKYNIKEGDSSVRGYLLDTAKMNAKQNLNPQIVRIMQGGIDNQLQFAANMNDSVKFPKDSTPLIAAAIACSDAVAENLILAKADTDIRITGENDLKYDAYDFADRVSGCESVKTMLKNPASLKVNMQGFLEWDIVTAESEAESQNNAAQPAETVQENNADEPYAVDNGSVTEDNNSNDGADVELIIEEEN</sequence>
<feature type="compositionally biased region" description="Polar residues" evidence="4">
    <location>
        <begin position="636"/>
        <end position="646"/>
    </location>
</feature>
<dbReference type="InterPro" id="IPR002110">
    <property type="entry name" value="Ankyrin_rpt"/>
</dbReference>
<dbReference type="AlphaFoldDB" id="A0A9D2K9M6"/>
<dbReference type="Gene3D" id="1.25.40.20">
    <property type="entry name" value="Ankyrin repeat-containing domain"/>
    <property type="match status" value="2"/>
</dbReference>
<dbReference type="Pfam" id="PF12796">
    <property type="entry name" value="Ank_2"/>
    <property type="match status" value="1"/>
</dbReference>
<dbReference type="PROSITE" id="PS51257">
    <property type="entry name" value="PROKAR_LIPOPROTEIN"/>
    <property type="match status" value="1"/>
</dbReference>
<dbReference type="PROSITE" id="PS50297">
    <property type="entry name" value="ANK_REP_REGION"/>
    <property type="match status" value="1"/>
</dbReference>
<dbReference type="PANTHER" id="PTHR24198">
    <property type="entry name" value="ANKYRIN REPEAT AND PROTEIN KINASE DOMAIN-CONTAINING PROTEIN"/>
    <property type="match status" value="1"/>
</dbReference>
<evidence type="ECO:0000256" key="3">
    <source>
        <dbReference type="PROSITE-ProRule" id="PRU00023"/>
    </source>
</evidence>
<feature type="repeat" description="ANK" evidence="3">
    <location>
        <begin position="376"/>
        <end position="408"/>
    </location>
</feature>
<dbReference type="PROSITE" id="PS50088">
    <property type="entry name" value="ANK_REPEAT"/>
    <property type="match status" value="2"/>
</dbReference>
<evidence type="ECO:0000256" key="4">
    <source>
        <dbReference type="SAM" id="MobiDB-lite"/>
    </source>
</evidence>
<keyword evidence="2 3" id="KW-0040">ANK repeat</keyword>
<dbReference type="SUPFAM" id="SSF48403">
    <property type="entry name" value="Ankyrin repeat"/>
    <property type="match status" value="1"/>
</dbReference>
<gene>
    <name evidence="5" type="ORF">H9804_00735</name>
</gene>
<evidence type="ECO:0000313" key="5">
    <source>
        <dbReference type="EMBL" id="HIZ88444.1"/>
    </source>
</evidence>
<reference evidence="5" key="1">
    <citation type="journal article" date="2021" name="PeerJ">
        <title>Extensive microbial diversity within the chicken gut microbiome revealed by metagenomics and culture.</title>
        <authorList>
            <person name="Gilroy R."/>
            <person name="Ravi A."/>
            <person name="Getino M."/>
            <person name="Pursley I."/>
            <person name="Horton D.L."/>
            <person name="Alikhan N.F."/>
            <person name="Baker D."/>
            <person name="Gharbi K."/>
            <person name="Hall N."/>
            <person name="Watson M."/>
            <person name="Adriaenssens E.M."/>
            <person name="Foster-Nyarko E."/>
            <person name="Jarju S."/>
            <person name="Secka A."/>
            <person name="Antonio M."/>
            <person name="Oren A."/>
            <person name="Chaudhuri R.R."/>
            <person name="La Ragione R."/>
            <person name="Hildebrand F."/>
            <person name="Pallen M.J."/>
        </authorList>
    </citation>
    <scope>NUCLEOTIDE SEQUENCE</scope>
    <source>
        <strain evidence="5">ChiW4-1371</strain>
    </source>
</reference>
<keyword evidence="1" id="KW-0677">Repeat</keyword>
<feature type="region of interest" description="Disordered" evidence="4">
    <location>
        <begin position="608"/>
        <end position="658"/>
    </location>
</feature>
<accession>A0A9D2K9M6</accession>
<organism evidence="5 6">
    <name type="scientific">Candidatus Mucispirillum faecigallinarum</name>
    <dbReference type="NCBI Taxonomy" id="2838699"/>
    <lineage>
        <taxon>Bacteria</taxon>
        <taxon>Pseudomonadati</taxon>
        <taxon>Deferribacterota</taxon>
        <taxon>Deferribacteres</taxon>
        <taxon>Deferribacterales</taxon>
        <taxon>Mucispirillaceae</taxon>
        <taxon>Mucispirillum</taxon>
    </lineage>
</organism>
<dbReference type="PANTHER" id="PTHR24198:SF165">
    <property type="entry name" value="ANKYRIN REPEAT-CONTAINING PROTEIN-RELATED"/>
    <property type="match status" value="1"/>
</dbReference>
<dbReference type="SMART" id="SM00248">
    <property type="entry name" value="ANK"/>
    <property type="match status" value="7"/>
</dbReference>
<dbReference type="Proteomes" id="UP000824176">
    <property type="component" value="Unassembled WGS sequence"/>
</dbReference>